<keyword evidence="2" id="KW-1185">Reference proteome</keyword>
<accession>A0ACC3TFE9</accession>
<dbReference type="EMBL" id="MU970167">
    <property type="protein sequence ID" value="KAK9319711.1"/>
    <property type="molecule type" value="Genomic_DNA"/>
</dbReference>
<comment type="caution">
    <text evidence="1">The sequence shown here is derived from an EMBL/GenBank/DDBJ whole genome shotgun (WGS) entry which is preliminary data.</text>
</comment>
<organism evidence="1 2">
    <name type="scientific">Lipomyces orientalis</name>
    <dbReference type="NCBI Taxonomy" id="1233043"/>
    <lineage>
        <taxon>Eukaryota</taxon>
        <taxon>Fungi</taxon>
        <taxon>Dikarya</taxon>
        <taxon>Ascomycota</taxon>
        <taxon>Saccharomycotina</taxon>
        <taxon>Lipomycetes</taxon>
        <taxon>Lipomycetales</taxon>
        <taxon>Lipomycetaceae</taxon>
        <taxon>Lipomyces</taxon>
    </lineage>
</organism>
<evidence type="ECO:0000313" key="2">
    <source>
        <dbReference type="Proteomes" id="UP001489719"/>
    </source>
</evidence>
<evidence type="ECO:0000313" key="1">
    <source>
        <dbReference type="EMBL" id="KAK9319711.1"/>
    </source>
</evidence>
<name>A0ACC3TFE9_9ASCO</name>
<keyword evidence="1" id="KW-0418">Kinase</keyword>
<protein>
    <submittedName>
        <fullName evidence="1">Kinase phosphorylation protein-domain-containing protein</fullName>
    </submittedName>
</protein>
<proteinExistence type="predicted"/>
<keyword evidence="1" id="KW-0808">Transferase</keyword>
<sequence>MDLLSNKPTREGVRGGQGSFSWDAVKQDKYRQNYLGHSVMAPTGRWAQKNDALWYSRERNGTVENELDMEGLREEEIQLTKDELRKIELRRIKEAEEIAMAEALGIKPRLKSDDHKEGSMGPSPAENMSQRRSRSRSRSPEPGRRSGRSERDSRRRYSDDRSPRPQRSHHRSRDDNRMDSYSRRRDDYRSRDDDRTRHRSGSDDRYRRGQEENQARRHHYSRNRQRDEDKEGSSVQHRSRSQESQRRDSNYHNKSRERQQRDEVDQFLDGFKKPDIDEFVHPSRRNLVRE</sequence>
<gene>
    <name evidence="1" type="ORF">V1517DRAFT_32507</name>
</gene>
<reference evidence="2" key="1">
    <citation type="journal article" date="2024" name="Front. Bioeng. Biotechnol.">
        <title>Genome-scale model development and genomic sequencing of the oleaginous clade Lipomyces.</title>
        <authorList>
            <person name="Czajka J.J."/>
            <person name="Han Y."/>
            <person name="Kim J."/>
            <person name="Mondo S.J."/>
            <person name="Hofstad B.A."/>
            <person name="Robles A."/>
            <person name="Haridas S."/>
            <person name="Riley R."/>
            <person name="LaButti K."/>
            <person name="Pangilinan J."/>
            <person name="Andreopoulos W."/>
            <person name="Lipzen A."/>
            <person name="Yan J."/>
            <person name="Wang M."/>
            <person name="Ng V."/>
            <person name="Grigoriev I.V."/>
            <person name="Spatafora J.W."/>
            <person name="Magnuson J.K."/>
            <person name="Baker S.E."/>
            <person name="Pomraning K.R."/>
        </authorList>
    </citation>
    <scope>NUCLEOTIDE SEQUENCE [LARGE SCALE GENOMIC DNA]</scope>
    <source>
        <strain evidence="2">CBS 10300</strain>
    </source>
</reference>
<dbReference type="Proteomes" id="UP001489719">
    <property type="component" value="Unassembled WGS sequence"/>
</dbReference>